<evidence type="ECO:0000313" key="2">
    <source>
        <dbReference type="Proteomes" id="UP001598300"/>
    </source>
</evidence>
<proteinExistence type="predicted"/>
<keyword evidence="2" id="KW-1185">Reference proteome</keyword>
<evidence type="ECO:0000313" key="1">
    <source>
        <dbReference type="EMBL" id="MFD3959234.1"/>
    </source>
</evidence>
<sequence length="58" mass="5949">MKLIVPGFVPSTASTGPDAIGKASRPPSGVFGSARSFEVGAVIDLHHGRLRRCAASTN</sequence>
<reference evidence="1 2" key="1">
    <citation type="submission" date="2024-09" db="EMBL/GenBank/DDBJ databases">
        <title>The Natural Products Discovery Center: Release of the First 8490 Sequenced Strains for Exploring Actinobacteria Biosynthetic Diversity.</title>
        <authorList>
            <person name="Kalkreuter E."/>
            <person name="Kautsar S.A."/>
            <person name="Yang D."/>
            <person name="Bader C.D."/>
            <person name="Teijaro C.N."/>
            <person name="Fluegel L."/>
            <person name="Davis C.M."/>
            <person name="Simpson J.R."/>
            <person name="Lauterbach L."/>
            <person name="Steele A.D."/>
            <person name="Gui C."/>
            <person name="Meng S."/>
            <person name="Li G."/>
            <person name="Viehrig K."/>
            <person name="Ye F."/>
            <person name="Su P."/>
            <person name="Kiefer A.F."/>
            <person name="Nichols A."/>
            <person name="Cepeda A.J."/>
            <person name="Yan W."/>
            <person name="Fan B."/>
            <person name="Jiang Y."/>
            <person name="Adhikari A."/>
            <person name="Zheng C.-J."/>
            <person name="Schuster L."/>
            <person name="Cowan T.M."/>
            <person name="Smanski M.J."/>
            <person name="Chevrette M.G."/>
            <person name="De Carvalho L.P.S."/>
            <person name="Shen B."/>
        </authorList>
    </citation>
    <scope>NUCLEOTIDE SEQUENCE [LARGE SCALE GENOMIC DNA]</scope>
    <source>
        <strain evidence="1 2">NPDC058584</strain>
    </source>
</reference>
<comment type="caution">
    <text evidence="1">The sequence shown here is derived from an EMBL/GenBank/DDBJ whole genome shotgun (WGS) entry which is preliminary data.</text>
</comment>
<organism evidence="1 2">
    <name type="scientific">Streptomyces bacillaris</name>
    <dbReference type="NCBI Taxonomy" id="68179"/>
    <lineage>
        <taxon>Bacteria</taxon>
        <taxon>Bacillati</taxon>
        <taxon>Actinomycetota</taxon>
        <taxon>Actinomycetes</taxon>
        <taxon>Kitasatosporales</taxon>
        <taxon>Streptomycetaceae</taxon>
        <taxon>Streptomyces</taxon>
    </lineage>
</organism>
<dbReference type="Proteomes" id="UP001598300">
    <property type="component" value="Unassembled WGS sequence"/>
</dbReference>
<dbReference type="EMBL" id="JBHXPM010000025">
    <property type="protein sequence ID" value="MFD3959234.1"/>
    <property type="molecule type" value="Genomic_DNA"/>
</dbReference>
<name>A0ABW6E4V9_9ACTN</name>
<gene>
    <name evidence="1" type="ORF">ACFWR3_24550</name>
</gene>
<dbReference type="RefSeq" id="WP_167372546.1">
    <property type="nucleotide sequence ID" value="NZ_JBHXNM010000050.1"/>
</dbReference>
<protein>
    <submittedName>
        <fullName evidence="1">Uncharacterized protein</fullName>
    </submittedName>
</protein>
<accession>A0ABW6E4V9</accession>